<sequence length="181" mass="18665">MTTVLPAGFQPLPFAPARGVPQQIQVQVGSRALTVVLAAIPGDLIGLLSRPRTQVVVDGTREHTPHEGPAPDDPRAAFTAAPPEVLSSVAVRPYLIVVEAGRVIGSAPVIVGRPMAFGSSESSGLVVEVLVARLLLAAGSLIEPADIGSEILAGIRDRGSGSPRPQRPAPPSEGNPYDLLV</sequence>
<dbReference type="Proteomes" id="UP000476310">
    <property type="component" value="Unassembled WGS sequence"/>
</dbReference>
<feature type="region of interest" description="Disordered" evidence="1">
    <location>
        <begin position="156"/>
        <end position="181"/>
    </location>
</feature>
<feature type="region of interest" description="Disordered" evidence="1">
    <location>
        <begin position="59"/>
        <end position="78"/>
    </location>
</feature>
<accession>A0A6G4A9D8</accession>
<name>A0A6G4A9D8_9ACTN</name>
<dbReference type="EMBL" id="JAAIKT010000004">
    <property type="protein sequence ID" value="NEW69882.1"/>
    <property type="molecule type" value="Genomic_DNA"/>
</dbReference>
<protein>
    <submittedName>
        <fullName evidence="2">Uncharacterized protein</fullName>
    </submittedName>
</protein>
<dbReference type="RefSeq" id="WP_164424356.1">
    <property type="nucleotide sequence ID" value="NZ_JAAIKT010000004.1"/>
</dbReference>
<organism evidence="2 3">
    <name type="scientific">Streptomyces rhizosphaericus</name>
    <dbReference type="NCBI Taxonomy" id="114699"/>
    <lineage>
        <taxon>Bacteria</taxon>
        <taxon>Bacillati</taxon>
        <taxon>Actinomycetota</taxon>
        <taxon>Actinomycetes</taxon>
        <taxon>Kitasatosporales</taxon>
        <taxon>Streptomycetaceae</taxon>
        <taxon>Streptomyces</taxon>
        <taxon>Streptomyces violaceusniger group</taxon>
    </lineage>
</organism>
<gene>
    <name evidence="2" type="ORF">G4H13_05490</name>
</gene>
<keyword evidence="3" id="KW-1185">Reference proteome</keyword>
<evidence type="ECO:0000313" key="3">
    <source>
        <dbReference type="Proteomes" id="UP000476310"/>
    </source>
</evidence>
<evidence type="ECO:0000313" key="2">
    <source>
        <dbReference type="EMBL" id="NEW69882.1"/>
    </source>
</evidence>
<comment type="caution">
    <text evidence="2">The sequence shown here is derived from an EMBL/GenBank/DDBJ whole genome shotgun (WGS) entry which is preliminary data.</text>
</comment>
<dbReference type="AlphaFoldDB" id="A0A6G4A9D8"/>
<reference evidence="2" key="1">
    <citation type="submission" date="2020-02" db="EMBL/GenBank/DDBJ databases">
        <title>A new Streptomyces sp. for controlling soil-borne diseases.</title>
        <authorList>
            <person name="Li X."/>
            <person name="Tian Y."/>
            <person name="Gao K."/>
        </authorList>
    </citation>
    <scope>NUCLEOTIDE SEQUENCE [LARGE SCALE GENOMIC DNA]</scope>
    <source>
        <strain evidence="2">0250</strain>
    </source>
</reference>
<evidence type="ECO:0000256" key="1">
    <source>
        <dbReference type="SAM" id="MobiDB-lite"/>
    </source>
</evidence>
<proteinExistence type="predicted"/>